<evidence type="ECO:0000313" key="4">
    <source>
        <dbReference type="Proteomes" id="UP001597526"/>
    </source>
</evidence>
<dbReference type="Proteomes" id="UP001597526">
    <property type="component" value="Unassembled WGS sequence"/>
</dbReference>
<dbReference type="RefSeq" id="WP_377766570.1">
    <property type="nucleotide sequence ID" value="NZ_JBHULB010000008.1"/>
</dbReference>
<dbReference type="SUPFAM" id="SSF55729">
    <property type="entry name" value="Acyl-CoA N-acyltransferases (Nat)"/>
    <property type="match status" value="1"/>
</dbReference>
<dbReference type="Pfam" id="PF00583">
    <property type="entry name" value="Acetyltransf_1"/>
    <property type="match status" value="1"/>
</dbReference>
<comment type="caution">
    <text evidence="3">The sequence shown here is derived from an EMBL/GenBank/DDBJ whole genome shotgun (WGS) entry which is preliminary data.</text>
</comment>
<dbReference type="CDD" id="cd04301">
    <property type="entry name" value="NAT_SF"/>
    <property type="match status" value="1"/>
</dbReference>
<name>A0ABW5MUI7_9FLAO</name>
<keyword evidence="1 3" id="KW-0808">Transferase</keyword>
<evidence type="ECO:0000256" key="1">
    <source>
        <dbReference type="ARBA" id="ARBA00022679"/>
    </source>
</evidence>
<dbReference type="EMBL" id="JBHULB010000008">
    <property type="protein sequence ID" value="MFD2587017.1"/>
    <property type="molecule type" value="Genomic_DNA"/>
</dbReference>
<keyword evidence="4" id="KW-1185">Reference proteome</keyword>
<organism evidence="3 4">
    <name type="scientific">Croceitalea marina</name>
    <dbReference type="NCBI Taxonomy" id="1775166"/>
    <lineage>
        <taxon>Bacteria</taxon>
        <taxon>Pseudomonadati</taxon>
        <taxon>Bacteroidota</taxon>
        <taxon>Flavobacteriia</taxon>
        <taxon>Flavobacteriales</taxon>
        <taxon>Flavobacteriaceae</taxon>
        <taxon>Croceitalea</taxon>
    </lineage>
</organism>
<gene>
    <name evidence="3" type="ORF">ACFSQJ_08745</name>
</gene>
<dbReference type="InterPro" id="IPR050769">
    <property type="entry name" value="NAT_camello-type"/>
</dbReference>
<dbReference type="GO" id="GO:0016746">
    <property type="term" value="F:acyltransferase activity"/>
    <property type="evidence" value="ECO:0007669"/>
    <property type="project" value="UniProtKB-KW"/>
</dbReference>
<dbReference type="PANTHER" id="PTHR13947">
    <property type="entry name" value="GNAT FAMILY N-ACETYLTRANSFERASE"/>
    <property type="match status" value="1"/>
</dbReference>
<dbReference type="Gene3D" id="3.40.630.30">
    <property type="match status" value="1"/>
</dbReference>
<dbReference type="EC" id="2.3.-.-" evidence="3"/>
<dbReference type="InterPro" id="IPR000182">
    <property type="entry name" value="GNAT_dom"/>
</dbReference>
<proteinExistence type="predicted"/>
<evidence type="ECO:0000313" key="3">
    <source>
        <dbReference type="EMBL" id="MFD2587017.1"/>
    </source>
</evidence>
<protein>
    <submittedName>
        <fullName evidence="3">GNAT family N-acetyltransferase</fullName>
        <ecNumber evidence="3">2.3.-.-</ecNumber>
    </submittedName>
</protein>
<feature type="domain" description="N-acetyltransferase" evidence="2">
    <location>
        <begin position="12"/>
        <end position="160"/>
    </location>
</feature>
<evidence type="ECO:0000259" key="2">
    <source>
        <dbReference type="PROSITE" id="PS51186"/>
    </source>
</evidence>
<keyword evidence="3" id="KW-0012">Acyltransferase</keyword>
<reference evidence="4" key="1">
    <citation type="journal article" date="2019" name="Int. J. Syst. Evol. Microbiol.">
        <title>The Global Catalogue of Microorganisms (GCM) 10K type strain sequencing project: providing services to taxonomists for standard genome sequencing and annotation.</title>
        <authorList>
            <consortium name="The Broad Institute Genomics Platform"/>
            <consortium name="The Broad Institute Genome Sequencing Center for Infectious Disease"/>
            <person name="Wu L."/>
            <person name="Ma J."/>
        </authorList>
    </citation>
    <scope>NUCLEOTIDE SEQUENCE [LARGE SCALE GENOMIC DNA]</scope>
    <source>
        <strain evidence="4">KCTC 52368</strain>
    </source>
</reference>
<accession>A0ABW5MUI7</accession>
<sequence>MRTSNKENIVIVPFESMYSRAFKDLNQWWIEKYFKMEEADYKSLDNPQSHIIDNGGYIAVALQNEKPVGVCALIKMQNTGYDYELSKMGVSPKVHGKGIGHLLATCIIEKAKELGAKKLFLETHTSLAPAINLYKKLGFKEIKGVATPYERSDYQMGLEL</sequence>
<dbReference type="PROSITE" id="PS51186">
    <property type="entry name" value="GNAT"/>
    <property type="match status" value="1"/>
</dbReference>
<dbReference type="InterPro" id="IPR016181">
    <property type="entry name" value="Acyl_CoA_acyltransferase"/>
</dbReference>
<dbReference type="PANTHER" id="PTHR13947:SF37">
    <property type="entry name" value="LD18367P"/>
    <property type="match status" value="1"/>
</dbReference>